<evidence type="ECO:0000256" key="1">
    <source>
        <dbReference type="SAM" id="Phobius"/>
    </source>
</evidence>
<organism evidence="2 3">
    <name type="scientific">Curtobacterium salicis</name>
    <dbReference type="NCBI Taxonomy" id="1779862"/>
    <lineage>
        <taxon>Bacteria</taxon>
        <taxon>Bacillati</taxon>
        <taxon>Actinomycetota</taxon>
        <taxon>Actinomycetes</taxon>
        <taxon>Micrococcales</taxon>
        <taxon>Microbacteriaceae</taxon>
        <taxon>Curtobacterium</taxon>
    </lineage>
</organism>
<feature type="transmembrane region" description="Helical" evidence="1">
    <location>
        <begin position="114"/>
        <end position="135"/>
    </location>
</feature>
<dbReference type="RefSeq" id="WP_166780620.1">
    <property type="nucleotide sequence ID" value="NZ_JAAOYO010000003.1"/>
</dbReference>
<accession>A0ABX0TAW7</accession>
<keyword evidence="1" id="KW-1133">Transmembrane helix</keyword>
<dbReference type="EMBL" id="JAAOYO010000003">
    <property type="protein sequence ID" value="NII41601.1"/>
    <property type="molecule type" value="Genomic_DNA"/>
</dbReference>
<dbReference type="Proteomes" id="UP001318300">
    <property type="component" value="Unassembled WGS sequence"/>
</dbReference>
<gene>
    <name evidence="2" type="ORF">E9228_002248</name>
</gene>
<proteinExistence type="predicted"/>
<comment type="caution">
    <text evidence="2">The sequence shown here is derived from an EMBL/GenBank/DDBJ whole genome shotgun (WGS) entry which is preliminary data.</text>
</comment>
<reference evidence="2 3" key="1">
    <citation type="submission" date="2020-03" db="EMBL/GenBank/DDBJ databases">
        <title>Above-ground endophytic microbial communities from plants in different locations in the United States.</title>
        <authorList>
            <person name="Frank C."/>
        </authorList>
    </citation>
    <scope>NUCLEOTIDE SEQUENCE [LARGE SCALE GENOMIC DNA]</scope>
    <source>
        <strain evidence="2 3">WW7</strain>
    </source>
</reference>
<keyword evidence="1" id="KW-0472">Membrane</keyword>
<evidence type="ECO:0000313" key="2">
    <source>
        <dbReference type="EMBL" id="NII41601.1"/>
    </source>
</evidence>
<evidence type="ECO:0000313" key="3">
    <source>
        <dbReference type="Proteomes" id="UP001318300"/>
    </source>
</evidence>
<feature type="transmembrane region" description="Helical" evidence="1">
    <location>
        <begin position="33"/>
        <end position="62"/>
    </location>
</feature>
<feature type="transmembrane region" description="Helical" evidence="1">
    <location>
        <begin position="83"/>
        <end position="102"/>
    </location>
</feature>
<protein>
    <submittedName>
        <fullName evidence="2">Uncharacterized protein</fullName>
    </submittedName>
</protein>
<keyword evidence="1" id="KW-0812">Transmembrane</keyword>
<sequence length="136" mass="14063">MQEWGNGSPVPVWGGPPAVPTRRRGSVWAVEGIVVAAVGFAAALIGAVLGVASLLGSGLIYAASQGEAGHGGLFRQITRIGDLFVVLPLALVAAMCTVVAWWRTRGPDRSRVTTIVATVLTSCLLLLSLVTALFVL</sequence>
<name>A0ABX0TAW7_9MICO</name>
<keyword evidence="3" id="KW-1185">Reference proteome</keyword>